<dbReference type="InterPro" id="IPR001436">
    <property type="entry name" value="Alpha-crystallin/sHSP_animal"/>
</dbReference>
<dbReference type="GO" id="GO:0051082">
    <property type="term" value="F:unfolded protein binding"/>
    <property type="evidence" value="ECO:0007669"/>
    <property type="project" value="TreeGrafter"/>
</dbReference>
<evidence type="ECO:0000313" key="5">
    <source>
        <dbReference type="EMBL" id="KAB0792040.1"/>
    </source>
</evidence>
<reference evidence="5 6" key="1">
    <citation type="journal article" date="2018" name="Elife">
        <title>Firefly genomes illuminate parallel origins of bioluminescence in beetles.</title>
        <authorList>
            <person name="Fallon T.R."/>
            <person name="Lower S.E."/>
            <person name="Chang C.H."/>
            <person name="Bessho-Uehara M."/>
            <person name="Martin G.J."/>
            <person name="Bewick A.J."/>
            <person name="Behringer M."/>
            <person name="Debat H.J."/>
            <person name="Wong I."/>
            <person name="Day J.C."/>
            <person name="Suvorov A."/>
            <person name="Silva C.J."/>
            <person name="Stanger-Hall K.F."/>
            <person name="Hall D.W."/>
            <person name="Schmitz R.J."/>
            <person name="Nelson D.R."/>
            <person name="Lewis S.M."/>
            <person name="Shigenobu S."/>
            <person name="Bybee S.M."/>
            <person name="Larracuente A.M."/>
            <person name="Oba Y."/>
            <person name="Weng J.K."/>
        </authorList>
    </citation>
    <scope>NUCLEOTIDE SEQUENCE [LARGE SCALE GENOMIC DNA]</scope>
    <source>
        <strain evidence="5">1611_PpyrPB1</strain>
        <tissue evidence="5">Whole body</tissue>
    </source>
</reference>
<dbReference type="Pfam" id="PF00011">
    <property type="entry name" value="HSP20"/>
    <property type="match status" value="1"/>
</dbReference>
<dbReference type="EMBL" id="VVIM01000010">
    <property type="protein sequence ID" value="KAB0792040.1"/>
    <property type="molecule type" value="Genomic_DNA"/>
</dbReference>
<dbReference type="GO" id="GO:0042026">
    <property type="term" value="P:protein refolding"/>
    <property type="evidence" value="ECO:0007669"/>
    <property type="project" value="TreeGrafter"/>
</dbReference>
<dbReference type="PROSITE" id="PS01031">
    <property type="entry name" value="SHSP"/>
    <property type="match status" value="1"/>
</dbReference>
<dbReference type="PRINTS" id="PR00299">
    <property type="entry name" value="ACRYSTALLIN"/>
</dbReference>
<name>A0A5N4A3Z1_PHOPY</name>
<comment type="caution">
    <text evidence="5">The sequence shown here is derived from an EMBL/GenBank/DDBJ whole genome shotgun (WGS) entry which is preliminary data.</text>
</comment>
<dbReference type="PANTHER" id="PTHR45640">
    <property type="entry name" value="HEAT SHOCK PROTEIN HSP-12.2-RELATED"/>
    <property type="match status" value="1"/>
</dbReference>
<dbReference type="GO" id="GO:0005737">
    <property type="term" value="C:cytoplasm"/>
    <property type="evidence" value="ECO:0007669"/>
    <property type="project" value="TreeGrafter"/>
</dbReference>
<dbReference type="SUPFAM" id="SSF49764">
    <property type="entry name" value="HSP20-like chaperones"/>
    <property type="match status" value="1"/>
</dbReference>
<dbReference type="AlphaFoldDB" id="A0A5N4A3Z1"/>
<dbReference type="GO" id="GO:0005634">
    <property type="term" value="C:nucleus"/>
    <property type="evidence" value="ECO:0007669"/>
    <property type="project" value="TreeGrafter"/>
</dbReference>
<evidence type="ECO:0000256" key="2">
    <source>
        <dbReference type="PROSITE-ProRule" id="PRU00285"/>
    </source>
</evidence>
<proteinExistence type="inferred from homology"/>
<keyword evidence="6" id="KW-1185">Reference proteome</keyword>
<evidence type="ECO:0000259" key="4">
    <source>
        <dbReference type="PROSITE" id="PS01031"/>
    </source>
</evidence>
<dbReference type="InterPro" id="IPR002068">
    <property type="entry name" value="A-crystallin/Hsp20_dom"/>
</dbReference>
<comment type="similarity">
    <text evidence="2 3">Belongs to the small heat shock protein (HSP20) family.</text>
</comment>
<dbReference type="GO" id="GO:0009408">
    <property type="term" value="P:response to heat"/>
    <property type="evidence" value="ECO:0007669"/>
    <property type="project" value="TreeGrafter"/>
</dbReference>
<organism evidence="5 6">
    <name type="scientific">Photinus pyralis</name>
    <name type="common">Common eastern firefly</name>
    <name type="synonym">Lampyris pyralis</name>
    <dbReference type="NCBI Taxonomy" id="7054"/>
    <lineage>
        <taxon>Eukaryota</taxon>
        <taxon>Metazoa</taxon>
        <taxon>Ecdysozoa</taxon>
        <taxon>Arthropoda</taxon>
        <taxon>Hexapoda</taxon>
        <taxon>Insecta</taxon>
        <taxon>Pterygota</taxon>
        <taxon>Neoptera</taxon>
        <taxon>Endopterygota</taxon>
        <taxon>Coleoptera</taxon>
        <taxon>Polyphaga</taxon>
        <taxon>Elateriformia</taxon>
        <taxon>Elateroidea</taxon>
        <taxon>Lampyridae</taxon>
        <taxon>Lampyrinae</taxon>
        <taxon>Photinus</taxon>
    </lineage>
</organism>
<dbReference type="PANTHER" id="PTHR45640:SF13">
    <property type="entry name" value="HEAT SHOCK PROTEIN 22-RELATED"/>
    <property type="match status" value="1"/>
</dbReference>
<keyword evidence="1" id="KW-0346">Stress response</keyword>
<accession>A0A5N4A3Z1</accession>
<dbReference type="InParanoid" id="A0A5N4A3Z1"/>
<evidence type="ECO:0000256" key="3">
    <source>
        <dbReference type="RuleBase" id="RU003616"/>
    </source>
</evidence>
<dbReference type="CDD" id="cd06526">
    <property type="entry name" value="metazoan_ACD"/>
    <property type="match status" value="1"/>
</dbReference>
<evidence type="ECO:0000313" key="6">
    <source>
        <dbReference type="Proteomes" id="UP000327044"/>
    </source>
</evidence>
<feature type="domain" description="SHSP" evidence="4">
    <location>
        <begin position="41"/>
        <end position="150"/>
    </location>
</feature>
<dbReference type="InterPro" id="IPR008978">
    <property type="entry name" value="HSP20-like_chaperone"/>
</dbReference>
<gene>
    <name evidence="5" type="ORF">PPYR_14001</name>
</gene>
<sequence>MSLLPLLFRDVARPLRMMEHQMRLGEELFPFLVYQAIPRGRNPLEAGDGKESVIQDRDKFQVKLDVENFSPEEITIKAIDGNAIVVEAKHEKSDENGHICRQFYRKFVIPKGHDMKKVESVLSADGILTITAPNKVEQLEEQNSSFLKGHEVKKVELVLSADGILTITAPNKVEQAEKRAIPITHIDTSEGKS</sequence>
<evidence type="ECO:0000256" key="1">
    <source>
        <dbReference type="ARBA" id="ARBA00023016"/>
    </source>
</evidence>
<protein>
    <recommendedName>
        <fullName evidence="4">SHSP domain-containing protein</fullName>
    </recommendedName>
</protein>
<dbReference type="Gene3D" id="2.60.40.790">
    <property type="match status" value="2"/>
</dbReference>
<dbReference type="Proteomes" id="UP000327044">
    <property type="component" value="Unassembled WGS sequence"/>
</dbReference>